<dbReference type="EMBL" id="JABFJV010000064">
    <property type="protein sequence ID" value="NOK34274.1"/>
    <property type="molecule type" value="Genomic_DNA"/>
</dbReference>
<comment type="caution">
    <text evidence="2">The sequence shown here is derived from an EMBL/GenBank/DDBJ whole genome shotgun (WGS) entry which is preliminary data.</text>
</comment>
<keyword evidence="3" id="KW-1185">Reference proteome</keyword>
<keyword evidence="1" id="KW-0812">Transmembrane</keyword>
<sequence length="173" mass="19301">MEQSSGVSEEQRLSALIAKLLQAQLQERDASVPSKPEDYGVTQASPIDAIYEKYVTHRRNLGFFVGGFAIVFVVGLGFWSFYSLHHIFAPIDQVHSTFVIAQLIAHAVITIALVFFCYQLLRAAERMLLPYWWASEKVEVAKVLLGIEDPVSTATKMLNSTSDALKNTKNILP</sequence>
<organism evidence="2 3">
    <name type="scientific">Corallococcus exercitus</name>
    <dbReference type="NCBI Taxonomy" id="2316736"/>
    <lineage>
        <taxon>Bacteria</taxon>
        <taxon>Pseudomonadati</taxon>
        <taxon>Myxococcota</taxon>
        <taxon>Myxococcia</taxon>
        <taxon>Myxococcales</taxon>
        <taxon>Cystobacterineae</taxon>
        <taxon>Myxococcaceae</taxon>
        <taxon>Corallococcus</taxon>
    </lineage>
</organism>
<keyword evidence="1" id="KW-0472">Membrane</keyword>
<dbReference type="RefSeq" id="WP_171435237.1">
    <property type="nucleotide sequence ID" value="NZ_JABFJV010000064.1"/>
</dbReference>
<feature type="transmembrane region" description="Helical" evidence="1">
    <location>
        <begin position="94"/>
        <end position="118"/>
    </location>
</feature>
<protein>
    <submittedName>
        <fullName evidence="2">Uncharacterized protein</fullName>
    </submittedName>
</protein>
<accession>A0A7Y4KJX1</accession>
<dbReference type="AlphaFoldDB" id="A0A7Y4KJX1"/>
<reference evidence="2 3" key="1">
    <citation type="submission" date="2020-05" db="EMBL/GenBank/DDBJ databases">
        <authorList>
            <person name="Whitworth D."/>
        </authorList>
    </citation>
    <scope>NUCLEOTIDE SEQUENCE [LARGE SCALE GENOMIC DNA]</scope>
    <source>
        <strain evidence="2 3">AB043B</strain>
    </source>
</reference>
<gene>
    <name evidence="2" type="ORF">HMI49_13815</name>
</gene>
<dbReference type="Proteomes" id="UP000563426">
    <property type="component" value="Unassembled WGS sequence"/>
</dbReference>
<proteinExistence type="predicted"/>
<evidence type="ECO:0000313" key="3">
    <source>
        <dbReference type="Proteomes" id="UP000563426"/>
    </source>
</evidence>
<feature type="transmembrane region" description="Helical" evidence="1">
    <location>
        <begin position="61"/>
        <end position="82"/>
    </location>
</feature>
<evidence type="ECO:0000256" key="1">
    <source>
        <dbReference type="SAM" id="Phobius"/>
    </source>
</evidence>
<evidence type="ECO:0000313" key="2">
    <source>
        <dbReference type="EMBL" id="NOK34274.1"/>
    </source>
</evidence>
<keyword evidence="1" id="KW-1133">Transmembrane helix</keyword>
<name>A0A7Y4KJX1_9BACT</name>